<reference evidence="2" key="1">
    <citation type="journal article" date="2007" name="PLoS Genet.">
        <title>Patterns and implications of gene gain and loss in the evolution of Prochlorococcus.</title>
        <authorList>
            <person name="Kettler G.C."/>
            <person name="Martiny A.C."/>
            <person name="Huang K."/>
            <person name="Zucker J."/>
            <person name="Coleman M.L."/>
            <person name="Rodrigue S."/>
            <person name="Chen F."/>
            <person name="Lapidus A."/>
            <person name="Ferriera S."/>
            <person name="Johnson J."/>
            <person name="Steglich C."/>
            <person name="Church G.M."/>
            <person name="Richardson P."/>
            <person name="Chisholm S.W."/>
        </authorList>
    </citation>
    <scope>NUCLEOTIDE SEQUENCE [LARGE SCALE GENOMIC DNA]</scope>
    <source>
        <strain evidence="2">NATL1A</strain>
    </source>
</reference>
<dbReference type="eggNOG" id="ENOG5030ER4">
    <property type="taxonomic scope" value="Bacteria"/>
</dbReference>
<protein>
    <submittedName>
        <fullName evidence="1">Uncharacterized protein</fullName>
    </submittedName>
</protein>
<accession>A2C2Y0</accession>
<dbReference type="HOGENOM" id="CLU_2864240_0_0_3"/>
<evidence type="ECO:0000313" key="2">
    <source>
        <dbReference type="Proteomes" id="UP000002592"/>
    </source>
</evidence>
<gene>
    <name evidence="1" type="ordered locus">NATL1_12821</name>
</gene>
<dbReference type="RefSeq" id="WP_011823905.1">
    <property type="nucleotide sequence ID" value="NC_008819.1"/>
</dbReference>
<proteinExistence type="predicted"/>
<dbReference type="EMBL" id="CP000553">
    <property type="protein sequence ID" value="ABM75840.1"/>
    <property type="molecule type" value="Genomic_DNA"/>
</dbReference>
<dbReference type="Proteomes" id="UP000002592">
    <property type="component" value="Chromosome"/>
</dbReference>
<dbReference type="AlphaFoldDB" id="A2C2Y0"/>
<organism evidence="1 2">
    <name type="scientific">Prochlorococcus marinus (strain NATL1A)</name>
    <dbReference type="NCBI Taxonomy" id="167555"/>
    <lineage>
        <taxon>Bacteria</taxon>
        <taxon>Bacillati</taxon>
        <taxon>Cyanobacteriota</taxon>
        <taxon>Cyanophyceae</taxon>
        <taxon>Synechococcales</taxon>
        <taxon>Prochlorococcaceae</taxon>
        <taxon>Prochlorococcus</taxon>
    </lineage>
</organism>
<name>A2C2Y0_PROM1</name>
<evidence type="ECO:0000313" key="1">
    <source>
        <dbReference type="EMBL" id="ABM75840.1"/>
    </source>
</evidence>
<sequence>MKEEKIICLYRDVKKKYLSTAIFIEQAEESNSITMVPNHEGRPLIKEVSFIYDSTVITSYLKIN</sequence>
<dbReference type="KEGG" id="pme:NATL1_12821"/>